<dbReference type="Gene3D" id="3.40.50.1000">
    <property type="entry name" value="HAD superfamily/HAD-like"/>
    <property type="match status" value="1"/>
</dbReference>
<dbReference type="InterPro" id="IPR008380">
    <property type="entry name" value="HAD-SF_hydro_IG_5-nucl"/>
</dbReference>
<dbReference type="OrthoDB" id="6503940at2759"/>
<dbReference type="GO" id="GO:0008253">
    <property type="term" value="F:5'-nucleotidase activity"/>
    <property type="evidence" value="ECO:0007669"/>
    <property type="project" value="TreeGrafter"/>
</dbReference>
<dbReference type="InParanoid" id="A0A1S3HI81"/>
<evidence type="ECO:0000313" key="8">
    <source>
        <dbReference type="RefSeq" id="XP_013385820.1"/>
    </source>
</evidence>
<gene>
    <name evidence="8" type="primary">LOC106155490</name>
</gene>
<evidence type="ECO:0000256" key="5">
    <source>
        <dbReference type="ARBA" id="ARBA00022990"/>
    </source>
</evidence>
<reference evidence="8" key="1">
    <citation type="submission" date="2025-08" db="UniProtKB">
        <authorList>
            <consortium name="RefSeq"/>
        </authorList>
    </citation>
    <scope>IDENTIFICATION</scope>
    <source>
        <tissue evidence="8">Gonads</tissue>
    </source>
</reference>
<proteinExistence type="inferred from homology"/>
<dbReference type="Pfam" id="PF05761">
    <property type="entry name" value="5_nucleotid"/>
    <property type="match status" value="2"/>
</dbReference>
<dbReference type="PANTHER" id="PTHR12103">
    <property type="entry name" value="5'-NUCLEOTIDASE DOMAIN-CONTAINING"/>
    <property type="match status" value="1"/>
</dbReference>
<keyword evidence="2" id="KW-0479">Metal-binding</keyword>
<dbReference type="RefSeq" id="XP_013385820.1">
    <property type="nucleotide sequence ID" value="XM_013530366.1"/>
</dbReference>
<keyword evidence="4" id="KW-0460">Magnesium</keyword>
<dbReference type="FunCoup" id="A0A1S3HI81">
    <property type="interactions" value="987"/>
</dbReference>
<dbReference type="Proteomes" id="UP000085678">
    <property type="component" value="Unplaced"/>
</dbReference>
<dbReference type="STRING" id="7574.A0A1S3HI81"/>
<accession>A0A1S3HI81</accession>
<keyword evidence="7" id="KW-1185">Reference proteome</keyword>
<dbReference type="FunFam" id="3.40.50.1000:FF:000086">
    <property type="entry name" value="LD24878p"/>
    <property type="match status" value="1"/>
</dbReference>
<evidence type="ECO:0000313" key="7">
    <source>
        <dbReference type="Proteomes" id="UP000085678"/>
    </source>
</evidence>
<dbReference type="AlphaFoldDB" id="A0A1S3HI81"/>
<dbReference type="GeneID" id="106155490"/>
<keyword evidence="5" id="KW-0007">Acetylation</keyword>
<evidence type="ECO:0000256" key="3">
    <source>
        <dbReference type="ARBA" id="ARBA00022801"/>
    </source>
</evidence>
<comment type="similarity">
    <text evidence="1">Belongs to the 5'(3')-deoxyribonucleotidase family.</text>
</comment>
<evidence type="ECO:0000256" key="4">
    <source>
        <dbReference type="ARBA" id="ARBA00022842"/>
    </source>
</evidence>
<evidence type="ECO:0000256" key="2">
    <source>
        <dbReference type="ARBA" id="ARBA00022723"/>
    </source>
</evidence>
<dbReference type="InterPro" id="IPR023214">
    <property type="entry name" value="HAD_sf"/>
</dbReference>
<sequence>MLFDLSEYDAVGFDLDHTLAKYKVPEMMSLSFDAVVQYLVKEKGYDEDLCRPFSEDEDFCTKGLIYDKIKGNFLKLDENGKILRASHGTRFMTDADIEEVFGKSRKWEHSDELMGSVNNADTYMIFENYFDMIGILIFGRLVDMVDKKAEKPTEDYKFLWNDVIAGYNNSYRHQAFTGLGNGMTSADFHISKTKICSPYSVEYGAYSLGKNPCECNGKWTMVYKVKLSFDAVVQYLVKEKGYDEDLCRPFSEDEDFCTKGLIYDKIKGNFLKLDENGKILRASHGTRFMTDADIEEVFGKSRKWEHSDELMGSVNNADTYMIFENYFDMIGILIFGRLVDMVDKKAEKPIEDYKFLWNDVIAGYNNSYRHQAFTEDAGGFFPAIKKDVEKYCNKRTEEVKSWLRKLKEEKKTVFMLTTSYVNFASHVAEYSLGSDWKSYFDIIITNAKKPGFFHKNNHFLRLDGDKEREPVQKLERNHTYSQGNLKGLVSFLQEQTEKENPKVAFFGDSLRSDVFPSKMYANWETVYVLEEMETEGMVGYECTSKGQKHTIEVQIEDDGEPKTKKMKTVQHELPSKEEQAFLSSSLWGSFFRDETLEHLNSNETKPKTDSEAKFKHMNTFWGYLTRKYADIAVPQLEYIADFPLDHKYQVFDHENEHKSGFYPGIPKPLQL</sequence>
<evidence type="ECO:0000256" key="1">
    <source>
        <dbReference type="ARBA" id="ARBA00009589"/>
    </source>
</evidence>
<evidence type="ECO:0000256" key="6">
    <source>
        <dbReference type="ARBA" id="ARBA00069357"/>
    </source>
</evidence>
<dbReference type="InterPro" id="IPR036412">
    <property type="entry name" value="HAD-like_sf"/>
</dbReference>
<name>A0A1S3HI81_LINAN</name>
<dbReference type="GO" id="GO:0046872">
    <property type="term" value="F:metal ion binding"/>
    <property type="evidence" value="ECO:0007669"/>
    <property type="project" value="UniProtKB-KW"/>
</dbReference>
<organism evidence="7 8">
    <name type="scientific">Lingula anatina</name>
    <name type="common">Brachiopod</name>
    <name type="synonym">Lingula unguis</name>
    <dbReference type="NCBI Taxonomy" id="7574"/>
    <lineage>
        <taxon>Eukaryota</taxon>
        <taxon>Metazoa</taxon>
        <taxon>Spiralia</taxon>
        <taxon>Lophotrochozoa</taxon>
        <taxon>Brachiopoda</taxon>
        <taxon>Linguliformea</taxon>
        <taxon>Lingulata</taxon>
        <taxon>Lingulida</taxon>
        <taxon>Linguloidea</taxon>
        <taxon>Lingulidae</taxon>
        <taxon>Lingula</taxon>
    </lineage>
</organism>
<dbReference type="KEGG" id="lak:106155490"/>
<dbReference type="PANTHER" id="PTHR12103:SF38">
    <property type="entry name" value="5'-NUCLEOTIDASE DOMAIN-CONTAINING PROTEIN 1"/>
    <property type="match status" value="1"/>
</dbReference>
<dbReference type="SUPFAM" id="SSF56784">
    <property type="entry name" value="HAD-like"/>
    <property type="match status" value="2"/>
</dbReference>
<protein>
    <recommendedName>
        <fullName evidence="6">5'-nucleotidase domain-containing protein 1</fullName>
    </recommendedName>
</protein>
<keyword evidence="3" id="KW-0378">Hydrolase</keyword>